<feature type="domain" description="HTH cro/C1-type" evidence="1">
    <location>
        <begin position="10"/>
        <end position="64"/>
    </location>
</feature>
<keyword evidence="3" id="KW-1185">Reference proteome</keyword>
<evidence type="ECO:0000313" key="3">
    <source>
        <dbReference type="Proteomes" id="UP000187172"/>
    </source>
</evidence>
<dbReference type="SMART" id="SM00530">
    <property type="entry name" value="HTH_XRE"/>
    <property type="match status" value="1"/>
</dbReference>
<dbReference type="GO" id="GO:0003677">
    <property type="term" value="F:DNA binding"/>
    <property type="evidence" value="ECO:0007669"/>
    <property type="project" value="InterPro"/>
</dbReference>
<reference evidence="2 3" key="1">
    <citation type="submission" date="2016-11" db="EMBL/GenBank/DDBJ databases">
        <title>Paenibacillus species isolates.</title>
        <authorList>
            <person name="Beno S.M."/>
        </authorList>
    </citation>
    <scope>NUCLEOTIDE SEQUENCE [LARGE SCALE GENOMIC DNA]</scope>
    <source>
        <strain evidence="2 3">FSL R5-0378</strain>
    </source>
</reference>
<evidence type="ECO:0000259" key="1">
    <source>
        <dbReference type="PROSITE" id="PS50943"/>
    </source>
</evidence>
<organism evidence="2 3">
    <name type="scientific">Paenibacillus rhizosphaerae</name>
    <dbReference type="NCBI Taxonomy" id="297318"/>
    <lineage>
        <taxon>Bacteria</taxon>
        <taxon>Bacillati</taxon>
        <taxon>Bacillota</taxon>
        <taxon>Bacilli</taxon>
        <taxon>Bacillales</taxon>
        <taxon>Paenibacillaceae</taxon>
        <taxon>Paenibacillus</taxon>
    </lineage>
</organism>
<protein>
    <recommendedName>
        <fullName evidence="1">HTH cro/C1-type domain-containing protein</fullName>
    </recommendedName>
</protein>
<dbReference type="RefSeq" id="WP_076170559.1">
    <property type="nucleotide sequence ID" value="NZ_MRTP01000003.1"/>
</dbReference>
<evidence type="ECO:0000313" key="2">
    <source>
        <dbReference type="EMBL" id="OMF54658.1"/>
    </source>
</evidence>
<name>A0A1R1ES99_9BACL</name>
<gene>
    <name evidence="2" type="ORF">BK138_15985</name>
</gene>
<dbReference type="InterPro" id="IPR001387">
    <property type="entry name" value="Cro/C1-type_HTH"/>
</dbReference>
<comment type="caution">
    <text evidence="2">The sequence shown here is derived from an EMBL/GenBank/DDBJ whole genome shotgun (WGS) entry which is preliminary data.</text>
</comment>
<dbReference type="Proteomes" id="UP000187172">
    <property type="component" value="Unassembled WGS sequence"/>
</dbReference>
<dbReference type="Gene3D" id="1.10.260.40">
    <property type="entry name" value="lambda repressor-like DNA-binding domains"/>
    <property type="match status" value="1"/>
</dbReference>
<dbReference type="SUPFAM" id="SSF47413">
    <property type="entry name" value="lambda repressor-like DNA-binding domains"/>
    <property type="match status" value="1"/>
</dbReference>
<sequence length="75" mass="8707">MHYKLGKCLLLSLINRKGWTQAEFARRMGVTRQFVNDLISGKAKMSFEFAINAAHLLDCSTSDLYELKIERNRKE</sequence>
<dbReference type="AlphaFoldDB" id="A0A1R1ES99"/>
<accession>A0A1R1ES99</accession>
<dbReference type="PROSITE" id="PS50943">
    <property type="entry name" value="HTH_CROC1"/>
    <property type="match status" value="1"/>
</dbReference>
<dbReference type="Pfam" id="PF01381">
    <property type="entry name" value="HTH_3"/>
    <property type="match status" value="1"/>
</dbReference>
<dbReference type="CDD" id="cd00093">
    <property type="entry name" value="HTH_XRE"/>
    <property type="match status" value="1"/>
</dbReference>
<dbReference type="InterPro" id="IPR010982">
    <property type="entry name" value="Lambda_DNA-bd_dom_sf"/>
</dbReference>
<proteinExistence type="predicted"/>
<dbReference type="EMBL" id="MRTP01000003">
    <property type="protein sequence ID" value="OMF54658.1"/>
    <property type="molecule type" value="Genomic_DNA"/>
</dbReference>